<dbReference type="SUPFAM" id="SSF57850">
    <property type="entry name" value="RING/U-box"/>
    <property type="match status" value="1"/>
</dbReference>
<dbReference type="OrthoDB" id="2270193at2759"/>
<evidence type="ECO:0000259" key="15">
    <source>
        <dbReference type="PROSITE" id="PS50016"/>
    </source>
</evidence>
<evidence type="ECO:0000256" key="6">
    <source>
        <dbReference type="ARBA" id="ARBA00022771"/>
    </source>
</evidence>
<dbReference type="PROSITE" id="PS50016">
    <property type="entry name" value="ZF_PHD_2"/>
    <property type="match status" value="1"/>
</dbReference>
<dbReference type="Gene3D" id="2.30.30.1150">
    <property type="match status" value="1"/>
</dbReference>
<dbReference type="SMART" id="SM00249">
    <property type="entry name" value="PHD"/>
    <property type="match status" value="1"/>
</dbReference>
<dbReference type="PROSITE" id="PS50089">
    <property type="entry name" value="ZF_RING_2"/>
    <property type="match status" value="1"/>
</dbReference>
<dbReference type="EMBL" id="OU892283">
    <property type="protein sequence ID" value="CAG9771467.1"/>
    <property type="molecule type" value="Genomic_DNA"/>
</dbReference>
<keyword evidence="9" id="KW-0238">DNA-binding</keyword>
<dbReference type="EC" id="2.3.2.27" evidence="3"/>
<evidence type="ECO:0000256" key="1">
    <source>
        <dbReference type="ARBA" id="ARBA00000900"/>
    </source>
</evidence>
<keyword evidence="20" id="KW-1185">Reference proteome</keyword>
<organism evidence="19 20">
    <name type="scientific">Ceutorhynchus assimilis</name>
    <name type="common">cabbage seed weevil</name>
    <dbReference type="NCBI Taxonomy" id="467358"/>
    <lineage>
        <taxon>Eukaryota</taxon>
        <taxon>Metazoa</taxon>
        <taxon>Ecdysozoa</taxon>
        <taxon>Arthropoda</taxon>
        <taxon>Hexapoda</taxon>
        <taxon>Insecta</taxon>
        <taxon>Pterygota</taxon>
        <taxon>Neoptera</taxon>
        <taxon>Endopterygota</taxon>
        <taxon>Coleoptera</taxon>
        <taxon>Polyphaga</taxon>
        <taxon>Cucujiformia</taxon>
        <taxon>Curculionidae</taxon>
        <taxon>Ceutorhynchinae</taxon>
        <taxon>Ceutorhynchus</taxon>
    </lineage>
</organism>
<dbReference type="GO" id="GO:0005634">
    <property type="term" value="C:nucleus"/>
    <property type="evidence" value="ECO:0007669"/>
    <property type="project" value="UniProtKB-SubCell"/>
</dbReference>
<feature type="domain" description="YDG" evidence="18">
    <location>
        <begin position="377"/>
        <end position="540"/>
    </location>
</feature>
<evidence type="ECO:0000256" key="3">
    <source>
        <dbReference type="ARBA" id="ARBA00012483"/>
    </source>
</evidence>
<evidence type="ECO:0000256" key="7">
    <source>
        <dbReference type="ARBA" id="ARBA00022786"/>
    </source>
</evidence>
<dbReference type="InterPro" id="IPR011011">
    <property type="entry name" value="Znf_FYVE_PHD"/>
</dbReference>
<comment type="subcellular location">
    <subcellularLocation>
        <location evidence="13">Nucleus</location>
    </subcellularLocation>
</comment>
<dbReference type="Proteomes" id="UP001152799">
    <property type="component" value="Chromosome 7"/>
</dbReference>
<feature type="domain" description="PHD-type" evidence="15">
    <location>
        <begin position="262"/>
        <end position="328"/>
    </location>
</feature>
<dbReference type="Gene3D" id="3.10.20.90">
    <property type="entry name" value="Phosphatidylinositol 3-kinase Catalytic Subunit, Chain A, domain 1"/>
    <property type="match status" value="1"/>
</dbReference>
<dbReference type="InterPro" id="IPR000626">
    <property type="entry name" value="Ubiquitin-like_dom"/>
</dbReference>
<keyword evidence="6 12" id="KW-0863">Zinc-finger</keyword>
<dbReference type="GO" id="GO:0061630">
    <property type="term" value="F:ubiquitin protein ligase activity"/>
    <property type="evidence" value="ECO:0007669"/>
    <property type="project" value="UniProtKB-EC"/>
</dbReference>
<evidence type="ECO:0000313" key="20">
    <source>
        <dbReference type="Proteomes" id="UP001152799"/>
    </source>
</evidence>
<reference evidence="19" key="1">
    <citation type="submission" date="2022-01" db="EMBL/GenBank/DDBJ databases">
        <authorList>
            <person name="King R."/>
        </authorList>
    </citation>
    <scope>NUCLEOTIDE SEQUENCE</scope>
</reference>
<comment type="catalytic activity">
    <reaction evidence="1">
        <text>S-ubiquitinyl-[E2 ubiquitin-conjugating enzyme]-L-cysteine + [acceptor protein]-L-lysine = [E2 ubiquitin-conjugating enzyme]-L-cysteine + N(6)-ubiquitinyl-[acceptor protein]-L-lysine.</text>
        <dbReference type="EC" id="2.3.2.27"/>
    </reaction>
</comment>
<name>A0A9N9MYS8_9CUCU</name>
<feature type="domain" description="Ubiquitin-like" evidence="16">
    <location>
        <begin position="1"/>
        <end position="77"/>
    </location>
</feature>
<dbReference type="AlphaFoldDB" id="A0A9N9MYS8"/>
<dbReference type="CDD" id="cd20387">
    <property type="entry name" value="Tudor_UHRF_rpt1"/>
    <property type="match status" value="1"/>
</dbReference>
<dbReference type="SUPFAM" id="SSF54236">
    <property type="entry name" value="Ubiquitin-like"/>
    <property type="match status" value="1"/>
</dbReference>
<dbReference type="SUPFAM" id="SSF88697">
    <property type="entry name" value="PUA domain-like"/>
    <property type="match status" value="1"/>
</dbReference>
<dbReference type="PROSITE" id="PS50053">
    <property type="entry name" value="UBIQUITIN_2"/>
    <property type="match status" value="1"/>
</dbReference>
<dbReference type="SMART" id="SM00466">
    <property type="entry name" value="SRA"/>
    <property type="match status" value="1"/>
</dbReference>
<evidence type="ECO:0000256" key="4">
    <source>
        <dbReference type="ARBA" id="ARBA00022679"/>
    </source>
</evidence>
<dbReference type="InterPro" id="IPR013083">
    <property type="entry name" value="Znf_RING/FYVE/PHD"/>
</dbReference>
<dbReference type="SUPFAM" id="SSF57903">
    <property type="entry name" value="FYVE/PHD zinc finger"/>
    <property type="match status" value="1"/>
</dbReference>
<dbReference type="InterPro" id="IPR001965">
    <property type="entry name" value="Znf_PHD"/>
</dbReference>
<dbReference type="Gene3D" id="3.30.40.10">
    <property type="entry name" value="Zinc/RING finger domain, C3HC4 (zinc finger)"/>
    <property type="match status" value="1"/>
</dbReference>
<keyword evidence="4" id="KW-0808">Transferase</keyword>
<feature type="compositionally biased region" description="Basic and acidic residues" evidence="14">
    <location>
        <begin position="570"/>
        <end position="579"/>
    </location>
</feature>
<dbReference type="InterPro" id="IPR045134">
    <property type="entry name" value="UHRF1/2-like"/>
</dbReference>
<keyword evidence="8" id="KW-0862">Zinc</keyword>
<accession>A0A9N9MYS8</accession>
<dbReference type="PANTHER" id="PTHR14140">
    <property type="entry name" value="E3 UBIQUITIN-PROTEIN LIGASE UHRF-RELATED"/>
    <property type="match status" value="1"/>
</dbReference>
<keyword evidence="5" id="KW-0479">Metal-binding</keyword>
<evidence type="ECO:0000259" key="16">
    <source>
        <dbReference type="PROSITE" id="PS50053"/>
    </source>
</evidence>
<dbReference type="InterPro" id="IPR001841">
    <property type="entry name" value="Znf_RING"/>
</dbReference>
<dbReference type="Gene3D" id="2.30.30.140">
    <property type="match status" value="1"/>
</dbReference>
<evidence type="ECO:0000259" key="18">
    <source>
        <dbReference type="PROSITE" id="PS51015"/>
    </source>
</evidence>
<evidence type="ECO:0000256" key="5">
    <source>
        <dbReference type="ARBA" id="ARBA00022723"/>
    </source>
</evidence>
<evidence type="ECO:0000256" key="9">
    <source>
        <dbReference type="ARBA" id="ARBA00023125"/>
    </source>
</evidence>
<evidence type="ECO:0000313" key="19">
    <source>
        <dbReference type="EMBL" id="CAG9771467.1"/>
    </source>
</evidence>
<dbReference type="Pfam" id="PF00628">
    <property type="entry name" value="PHD"/>
    <property type="match status" value="1"/>
</dbReference>
<dbReference type="InterPro" id="IPR003105">
    <property type="entry name" value="SRA_YDG"/>
</dbReference>
<keyword evidence="10 13" id="KW-0539">Nucleus</keyword>
<comment type="pathway">
    <text evidence="2">Protein modification; protein ubiquitination.</text>
</comment>
<dbReference type="PROSITE" id="PS51015">
    <property type="entry name" value="YDG"/>
    <property type="match status" value="1"/>
</dbReference>
<dbReference type="CDD" id="cd15525">
    <property type="entry name" value="PHD_UHRF1_2"/>
    <property type="match status" value="1"/>
</dbReference>
<dbReference type="Pfam" id="PF02182">
    <property type="entry name" value="SAD_SRA"/>
    <property type="match status" value="1"/>
</dbReference>
<evidence type="ECO:0000256" key="10">
    <source>
        <dbReference type="ARBA" id="ARBA00023242"/>
    </source>
</evidence>
<gene>
    <name evidence="19" type="ORF">CEUTPL_LOCUS11899</name>
</gene>
<dbReference type="GO" id="GO:0003677">
    <property type="term" value="F:DNA binding"/>
    <property type="evidence" value="ECO:0007669"/>
    <property type="project" value="UniProtKB-KW"/>
</dbReference>
<evidence type="ECO:0000256" key="8">
    <source>
        <dbReference type="ARBA" id="ARBA00022833"/>
    </source>
</evidence>
<dbReference type="InterPro" id="IPR036987">
    <property type="entry name" value="SRA-YDG_sf"/>
</dbReference>
<dbReference type="GO" id="GO:0008270">
    <property type="term" value="F:zinc ion binding"/>
    <property type="evidence" value="ECO:0007669"/>
    <property type="project" value="UniProtKB-KW"/>
</dbReference>
<evidence type="ECO:0000256" key="11">
    <source>
        <dbReference type="ARBA" id="ARBA00023306"/>
    </source>
</evidence>
<dbReference type="Pfam" id="PF12148">
    <property type="entry name" value="TTD"/>
    <property type="match status" value="1"/>
</dbReference>
<evidence type="ECO:0000256" key="13">
    <source>
        <dbReference type="PROSITE-ProRule" id="PRU00358"/>
    </source>
</evidence>
<dbReference type="GO" id="GO:0016567">
    <property type="term" value="P:protein ubiquitination"/>
    <property type="evidence" value="ECO:0007669"/>
    <property type="project" value="TreeGrafter"/>
</dbReference>
<evidence type="ECO:0000256" key="12">
    <source>
        <dbReference type="PROSITE-ProRule" id="PRU00175"/>
    </source>
</evidence>
<feature type="region of interest" description="Disordered" evidence="14">
    <location>
        <begin position="570"/>
        <end position="603"/>
    </location>
</feature>
<keyword evidence="7" id="KW-0833">Ubl conjugation pathway</keyword>
<dbReference type="InterPro" id="IPR029071">
    <property type="entry name" value="Ubiquitin-like_domsf"/>
</dbReference>
<dbReference type="Gene3D" id="2.30.280.10">
    <property type="entry name" value="SRA-YDG"/>
    <property type="match status" value="1"/>
</dbReference>
<proteinExistence type="predicted"/>
<sequence>MYIRVSATWLEDKERHESLLSLPQTTPIEDLRKMVQEKTGVDPGQQRLFYRGKELCEGHILNDYSVLPNDVILLAKRIIPVEDKQDDEPILTKESQAEEGDKLIPAKSEYYSTGDYVDAKDLDYGYWVESRIVGIFKNEEEALEEDFIFKVKRAEHVFPLQYEMDVKFKDIRPASYYIYKISELEPGMTVLTNCNIDSPNELGDWYDLLIEKIGRTRISGTVVMGNGSVENFDVKSNQEFMRIEKADIRREHIPKIHKRKYPYLCKICKDNLEVECKICSCSMCGGKDDWDQILLCDECDKGFHLSCADPPMKTVPDGDWYCSSCRTDTSEIVQPGQKLKITKKKPSMNTKKRNWGTGMACVGVQERNDIVPKNHVGPVPGIEVGTCWKFRAGVASAGVHRPMVAGIHGQSSDCAYSVVLSGGYEDDVDNGNEFYYTGAGGRDLKGNKRTNKQCFDQTLTRTNRALASNCYAKLNSREGATSTDWKKGQPVRVVRSYKLGKHSEYAPKEGFRYDGTYKVVKYFQQRGQSGHMVWRYLLRRDDPAPAPWEEGGQTFDIIYPENYLESQEEKKRMEEEKIKIKGAPKNPQEKRKRTSDSTDSDVTAKKPKYSAYKLNSTALKAINDDTVNKQLWLECQEVAQEGQKKFTDKVKEAFICIICRSLVYDPVTLKCSLNICLRCLKDSLKHCDTEDFHCPHCREILGKAVTFVEKVQEFRNDKLKTALNILFPGYGKA</sequence>
<evidence type="ECO:0000256" key="14">
    <source>
        <dbReference type="SAM" id="MobiDB-lite"/>
    </source>
</evidence>
<keyword evidence="11" id="KW-0131">Cell cycle</keyword>
<dbReference type="InterPro" id="IPR019787">
    <property type="entry name" value="Znf_PHD-finger"/>
</dbReference>
<evidence type="ECO:0000256" key="2">
    <source>
        <dbReference type="ARBA" id="ARBA00004906"/>
    </source>
</evidence>
<dbReference type="SMART" id="SM00213">
    <property type="entry name" value="UBQ"/>
    <property type="match status" value="1"/>
</dbReference>
<dbReference type="Pfam" id="PF00240">
    <property type="entry name" value="ubiquitin"/>
    <property type="match status" value="1"/>
</dbReference>
<dbReference type="InterPro" id="IPR021991">
    <property type="entry name" value="TTD_dom"/>
</dbReference>
<feature type="domain" description="RING-type" evidence="17">
    <location>
        <begin position="656"/>
        <end position="698"/>
    </location>
</feature>
<evidence type="ECO:0000259" key="17">
    <source>
        <dbReference type="PROSITE" id="PS50089"/>
    </source>
</evidence>
<protein>
    <recommendedName>
        <fullName evidence="3">RING-type E3 ubiquitin transferase</fullName>
        <ecNumber evidence="3">2.3.2.27</ecNumber>
    </recommendedName>
</protein>
<dbReference type="InterPro" id="IPR015947">
    <property type="entry name" value="PUA-like_sf"/>
</dbReference>
<dbReference type="GO" id="GO:0044027">
    <property type="term" value="P:negative regulation of gene expression via chromosomal CpG island methylation"/>
    <property type="evidence" value="ECO:0007669"/>
    <property type="project" value="TreeGrafter"/>
</dbReference>
<dbReference type="PANTHER" id="PTHR14140:SF45">
    <property type="entry name" value="RING-TYPE E3 UBIQUITIN TRANSFERASE"/>
    <property type="match status" value="1"/>
</dbReference>